<dbReference type="Gene3D" id="3.40.50.300">
    <property type="entry name" value="P-loop containing nucleotide triphosphate hydrolases"/>
    <property type="match status" value="2"/>
</dbReference>
<dbReference type="InterPro" id="IPR003959">
    <property type="entry name" value="ATPase_AAA_core"/>
</dbReference>
<keyword evidence="2 4" id="KW-0067">ATP-binding</keyword>
<feature type="domain" description="AAA+ ATPase" evidence="5">
    <location>
        <begin position="53"/>
        <end position="192"/>
    </location>
</feature>
<accession>A0A367J919</accession>
<dbReference type="GO" id="GO:0005737">
    <property type="term" value="C:cytoplasm"/>
    <property type="evidence" value="ECO:0007669"/>
    <property type="project" value="TreeGrafter"/>
</dbReference>
<dbReference type="FunFam" id="3.40.50.300:FF:001025">
    <property type="entry name" value="ATPase family, AAA domain-containing 2B"/>
    <property type="match status" value="1"/>
</dbReference>
<keyword evidence="1 4" id="KW-0547">Nucleotide-binding</keyword>
<comment type="similarity">
    <text evidence="4">Belongs to the AAA ATPase family.</text>
</comment>
<keyword evidence="3" id="KW-0175">Coiled coil</keyword>
<evidence type="ECO:0000313" key="6">
    <source>
        <dbReference type="EMBL" id="RCH86241.1"/>
    </source>
</evidence>
<dbReference type="Proteomes" id="UP000252139">
    <property type="component" value="Unassembled WGS sequence"/>
</dbReference>
<dbReference type="OrthoDB" id="5421at2759"/>
<dbReference type="InterPro" id="IPR003593">
    <property type="entry name" value="AAA+_ATPase"/>
</dbReference>
<comment type="caution">
    <text evidence="6">The sequence shown here is derived from an EMBL/GenBank/DDBJ whole genome shotgun (WGS) entry which is preliminary data.</text>
</comment>
<dbReference type="PANTHER" id="PTHR23077:SF51">
    <property type="entry name" value="AAA+ ATPASE DOMAIN-CONTAINING PROTEIN"/>
    <property type="match status" value="1"/>
</dbReference>
<gene>
    <name evidence="6" type="ORF">CU097_002492</name>
</gene>
<dbReference type="STRING" id="86630.A0A367J919"/>
<name>A0A367J919_RHIAZ</name>
<dbReference type="GO" id="GO:0016887">
    <property type="term" value="F:ATP hydrolysis activity"/>
    <property type="evidence" value="ECO:0007669"/>
    <property type="project" value="InterPro"/>
</dbReference>
<dbReference type="CDD" id="cd00009">
    <property type="entry name" value="AAA"/>
    <property type="match status" value="1"/>
</dbReference>
<dbReference type="AlphaFoldDB" id="A0A367J919"/>
<dbReference type="InterPro" id="IPR003960">
    <property type="entry name" value="ATPase_AAA_CS"/>
</dbReference>
<dbReference type="InterPro" id="IPR041569">
    <property type="entry name" value="AAA_lid_3"/>
</dbReference>
<sequence length="547" mass="61694">MCKIDKNTTDIEICIERPPKREYTNDIYVTSLVEIINHSFMNSTAYKTLDIPIVKSVLIHGASGVGKTTLIRHVAESLSCILYELSIYDLLQFKEEEYSSPEFVNYNPLCLMMNKAAHTTPSIIILRDLNALGSVGKDKASKLIHIISTEINRIDDHKQICVIGLAHQLSSLPDAFKRTDIFRQHMALPIPTMTQRKSLLKEMMKVLDLDEQTVEKYSTQISLRTSGYVARDLKSLIRQAMLKSKRRKAAKEEDIVNRLEQLSISSDIQWEDFEYAIQVHRPSQQLEQEATMPKRDWSELGGYKEIKDRMKQAILLPLREPHVFTKLGIRPPSGLLLHGPSGTGKTALVQALITESMMNVISIKGPEIFSKYLGETEEKIRTIFATAKRISPCIIFIDEMDAIGTKRGLNDISGGVNERVLSTLLNEMDGVEGRQGVVVIGCTNRLDHIDDAILRPGRLDQLILVDLPTLEERIEIIKAYMHRIAVADDVDPVTLAYQTESCTGADIENLFREAGTLALRKDMNAQRITMQDILQAHTALNMPKITK</sequence>
<evidence type="ECO:0000256" key="2">
    <source>
        <dbReference type="ARBA" id="ARBA00022840"/>
    </source>
</evidence>
<dbReference type="InterPro" id="IPR027417">
    <property type="entry name" value="P-loop_NTPase"/>
</dbReference>
<reference evidence="6 7" key="1">
    <citation type="journal article" date="2018" name="G3 (Bethesda)">
        <title>Phylogenetic and Phylogenomic Definition of Rhizopus Species.</title>
        <authorList>
            <person name="Gryganskyi A.P."/>
            <person name="Golan J."/>
            <person name="Dolatabadi S."/>
            <person name="Mondo S."/>
            <person name="Robb S."/>
            <person name="Idnurm A."/>
            <person name="Muszewska A."/>
            <person name="Steczkiewicz K."/>
            <person name="Masonjones S."/>
            <person name="Liao H.L."/>
            <person name="Gajdeczka M.T."/>
            <person name="Anike F."/>
            <person name="Vuek A."/>
            <person name="Anishchenko I.M."/>
            <person name="Voigt K."/>
            <person name="de Hoog G.S."/>
            <person name="Smith M.E."/>
            <person name="Heitman J."/>
            <person name="Vilgalys R."/>
            <person name="Stajich J.E."/>
        </authorList>
    </citation>
    <scope>NUCLEOTIDE SEQUENCE [LARGE SCALE GENOMIC DNA]</scope>
    <source>
        <strain evidence="6 7">CBS 357.93</strain>
    </source>
</reference>
<evidence type="ECO:0000256" key="4">
    <source>
        <dbReference type="RuleBase" id="RU003651"/>
    </source>
</evidence>
<dbReference type="PROSITE" id="PS00674">
    <property type="entry name" value="AAA"/>
    <property type="match status" value="1"/>
</dbReference>
<feature type="domain" description="AAA+ ATPase" evidence="5">
    <location>
        <begin position="331"/>
        <end position="469"/>
    </location>
</feature>
<dbReference type="PANTHER" id="PTHR23077">
    <property type="entry name" value="AAA-FAMILY ATPASE"/>
    <property type="match status" value="1"/>
</dbReference>
<dbReference type="Gene3D" id="1.10.8.60">
    <property type="match status" value="2"/>
</dbReference>
<organism evidence="6 7">
    <name type="scientific">Rhizopus azygosporus</name>
    <name type="common">Rhizopus microsporus var. azygosporus</name>
    <dbReference type="NCBI Taxonomy" id="86630"/>
    <lineage>
        <taxon>Eukaryota</taxon>
        <taxon>Fungi</taxon>
        <taxon>Fungi incertae sedis</taxon>
        <taxon>Mucoromycota</taxon>
        <taxon>Mucoromycotina</taxon>
        <taxon>Mucoromycetes</taxon>
        <taxon>Mucorales</taxon>
        <taxon>Mucorineae</taxon>
        <taxon>Rhizopodaceae</taxon>
        <taxon>Rhizopus</taxon>
    </lineage>
</organism>
<dbReference type="Pfam" id="PF00004">
    <property type="entry name" value="AAA"/>
    <property type="match status" value="2"/>
</dbReference>
<protein>
    <recommendedName>
        <fullName evidence="5">AAA+ ATPase domain-containing protein</fullName>
    </recommendedName>
</protein>
<dbReference type="SUPFAM" id="SSF52540">
    <property type="entry name" value="P-loop containing nucleoside triphosphate hydrolases"/>
    <property type="match status" value="2"/>
</dbReference>
<dbReference type="SMART" id="SM00382">
    <property type="entry name" value="AAA"/>
    <property type="match status" value="2"/>
</dbReference>
<dbReference type="GO" id="GO:0005524">
    <property type="term" value="F:ATP binding"/>
    <property type="evidence" value="ECO:0007669"/>
    <property type="project" value="UniProtKB-KW"/>
</dbReference>
<evidence type="ECO:0000256" key="3">
    <source>
        <dbReference type="ARBA" id="ARBA00023054"/>
    </source>
</evidence>
<dbReference type="InterPro" id="IPR050168">
    <property type="entry name" value="AAA_ATPase_domain"/>
</dbReference>
<dbReference type="Pfam" id="PF17862">
    <property type="entry name" value="AAA_lid_3"/>
    <property type="match status" value="1"/>
</dbReference>
<dbReference type="EMBL" id="PJQL01001910">
    <property type="protein sequence ID" value="RCH86241.1"/>
    <property type="molecule type" value="Genomic_DNA"/>
</dbReference>
<evidence type="ECO:0000256" key="1">
    <source>
        <dbReference type="ARBA" id="ARBA00022741"/>
    </source>
</evidence>
<proteinExistence type="inferred from homology"/>
<keyword evidence="7" id="KW-1185">Reference proteome</keyword>
<evidence type="ECO:0000259" key="5">
    <source>
        <dbReference type="SMART" id="SM00382"/>
    </source>
</evidence>
<evidence type="ECO:0000313" key="7">
    <source>
        <dbReference type="Proteomes" id="UP000252139"/>
    </source>
</evidence>